<dbReference type="EMBL" id="JAAXKZ010000144">
    <property type="protein sequence ID" value="NMH94957.1"/>
    <property type="molecule type" value="Genomic_DNA"/>
</dbReference>
<comment type="caution">
    <text evidence="2">The sequence shown here is derived from an EMBL/GenBank/DDBJ whole genome shotgun (WGS) entry which is preliminary data.</text>
</comment>
<gene>
    <name evidence="2" type="ORF">HF519_25995</name>
</gene>
<dbReference type="Pfam" id="PF11239">
    <property type="entry name" value="DUF3040"/>
    <property type="match status" value="1"/>
</dbReference>
<reference evidence="2 3" key="1">
    <citation type="submission" date="2020-04" db="EMBL/GenBank/DDBJ databases">
        <authorList>
            <person name="Klaysubun C."/>
            <person name="Duangmal K."/>
            <person name="Lipun K."/>
        </authorList>
    </citation>
    <scope>NUCLEOTIDE SEQUENCE [LARGE SCALE GENOMIC DNA]</scope>
    <source>
        <strain evidence="2 3">DSM 45300</strain>
    </source>
</reference>
<organism evidence="2 3">
    <name type="scientific">Pseudonocardia bannensis</name>
    <dbReference type="NCBI Taxonomy" id="630973"/>
    <lineage>
        <taxon>Bacteria</taxon>
        <taxon>Bacillati</taxon>
        <taxon>Actinomycetota</taxon>
        <taxon>Actinomycetes</taxon>
        <taxon>Pseudonocardiales</taxon>
        <taxon>Pseudonocardiaceae</taxon>
        <taxon>Pseudonocardia</taxon>
    </lineage>
</organism>
<keyword evidence="3" id="KW-1185">Reference proteome</keyword>
<feature type="region of interest" description="Disordered" evidence="1">
    <location>
        <begin position="21"/>
        <end position="99"/>
    </location>
</feature>
<evidence type="ECO:0000313" key="2">
    <source>
        <dbReference type="EMBL" id="NMH94957.1"/>
    </source>
</evidence>
<dbReference type="AlphaFoldDB" id="A0A848DQ40"/>
<dbReference type="Proteomes" id="UP000586918">
    <property type="component" value="Unassembled WGS sequence"/>
</dbReference>
<sequence length="147" mass="15981">MVGPWDGPSARLVLVPCRGTSPLRYSNTPHHRAASSSTTTQRRSTSYSALSTRTAACRCTKPSHQQSDTTRGRRGPALPPGVHERTDRIDRRTPMSLSPREQKALAAIEDGLSTTDPALVAALTRADSPSPILRRAASVCWFSRCSR</sequence>
<proteinExistence type="predicted"/>
<feature type="compositionally biased region" description="Basic and acidic residues" evidence="1">
    <location>
        <begin position="82"/>
        <end position="93"/>
    </location>
</feature>
<protein>
    <submittedName>
        <fullName evidence="2">DUF3040 domain-containing protein</fullName>
    </submittedName>
</protein>
<dbReference type="InterPro" id="IPR021401">
    <property type="entry name" value="DUF3040"/>
</dbReference>
<accession>A0A848DQ40</accession>
<dbReference type="RefSeq" id="WP_169415635.1">
    <property type="nucleotide sequence ID" value="NZ_JAAXKZ010000144.1"/>
</dbReference>
<name>A0A848DQ40_9PSEU</name>
<evidence type="ECO:0000256" key="1">
    <source>
        <dbReference type="SAM" id="MobiDB-lite"/>
    </source>
</evidence>
<feature type="compositionally biased region" description="Low complexity" evidence="1">
    <location>
        <begin position="34"/>
        <end position="49"/>
    </location>
</feature>
<evidence type="ECO:0000313" key="3">
    <source>
        <dbReference type="Proteomes" id="UP000586918"/>
    </source>
</evidence>